<dbReference type="Proteomes" id="UP000324800">
    <property type="component" value="Unassembled WGS sequence"/>
</dbReference>
<sequence length="125" mass="14767">MDREVKFEVWDQDRILWDEPVGELLVPFLSNLENPEKQLSEIEEEGADEFIHLGDVLFGILYPTSEEDVDLPDLLDKKKQMEKENKKKQIQKKKQEKLKPDENEGEELNLNLDSVYSYQEKRSSI</sequence>
<evidence type="ECO:0000313" key="2">
    <source>
        <dbReference type="EMBL" id="KAA6378033.1"/>
    </source>
</evidence>
<comment type="caution">
    <text evidence="2">The sequence shown here is derived from an EMBL/GenBank/DDBJ whole genome shotgun (WGS) entry which is preliminary data.</text>
</comment>
<accession>A0A5J4V6B8</accession>
<gene>
    <name evidence="2" type="ORF">EZS28_026442</name>
</gene>
<proteinExistence type="predicted"/>
<evidence type="ECO:0008006" key="4">
    <source>
        <dbReference type="Google" id="ProtNLM"/>
    </source>
</evidence>
<dbReference type="AlphaFoldDB" id="A0A5J4V6B8"/>
<organism evidence="2 3">
    <name type="scientific">Streblomastix strix</name>
    <dbReference type="NCBI Taxonomy" id="222440"/>
    <lineage>
        <taxon>Eukaryota</taxon>
        <taxon>Metamonada</taxon>
        <taxon>Preaxostyla</taxon>
        <taxon>Oxymonadida</taxon>
        <taxon>Streblomastigidae</taxon>
        <taxon>Streblomastix</taxon>
    </lineage>
</organism>
<evidence type="ECO:0000256" key="1">
    <source>
        <dbReference type="SAM" id="MobiDB-lite"/>
    </source>
</evidence>
<name>A0A5J4V6B8_9EUKA</name>
<protein>
    <recommendedName>
        <fullName evidence="4">C2 domain-containing protein</fullName>
    </recommendedName>
</protein>
<feature type="region of interest" description="Disordered" evidence="1">
    <location>
        <begin position="80"/>
        <end position="110"/>
    </location>
</feature>
<evidence type="ECO:0000313" key="3">
    <source>
        <dbReference type="Proteomes" id="UP000324800"/>
    </source>
</evidence>
<dbReference type="EMBL" id="SNRW01009419">
    <property type="protein sequence ID" value="KAA6378033.1"/>
    <property type="molecule type" value="Genomic_DNA"/>
</dbReference>
<reference evidence="2 3" key="1">
    <citation type="submission" date="2019-03" db="EMBL/GenBank/DDBJ databases">
        <title>Single cell metagenomics reveals metabolic interactions within the superorganism composed of flagellate Streblomastix strix and complex community of Bacteroidetes bacteria on its surface.</title>
        <authorList>
            <person name="Treitli S.C."/>
            <person name="Kolisko M."/>
            <person name="Husnik F."/>
            <person name="Keeling P."/>
            <person name="Hampl V."/>
        </authorList>
    </citation>
    <scope>NUCLEOTIDE SEQUENCE [LARGE SCALE GENOMIC DNA]</scope>
    <source>
        <strain evidence="2">ST1C</strain>
    </source>
</reference>